<dbReference type="AlphaFoldDB" id="A0A1F5EH01"/>
<evidence type="ECO:0000313" key="2">
    <source>
        <dbReference type="EMBL" id="OGD66712.1"/>
    </source>
</evidence>
<comment type="caution">
    <text evidence="2">The sequence shown here is derived from an EMBL/GenBank/DDBJ whole genome shotgun (WGS) entry which is preliminary data.</text>
</comment>
<gene>
    <name evidence="2" type="ORF">A2Z61_00530</name>
</gene>
<protein>
    <submittedName>
        <fullName evidence="2">Uncharacterized protein</fullName>
    </submittedName>
</protein>
<dbReference type="Proteomes" id="UP000186029">
    <property type="component" value="Unassembled WGS sequence"/>
</dbReference>
<reference evidence="2 3" key="1">
    <citation type="journal article" date="2016" name="Nat. Commun.">
        <title>Thousands of microbial genomes shed light on interconnected biogeochemical processes in an aquifer system.</title>
        <authorList>
            <person name="Anantharaman K."/>
            <person name="Brown C.T."/>
            <person name="Hug L.A."/>
            <person name="Sharon I."/>
            <person name="Castelle C.J."/>
            <person name="Probst A.J."/>
            <person name="Thomas B.C."/>
            <person name="Singh A."/>
            <person name="Wilkins M.J."/>
            <person name="Karaoz U."/>
            <person name="Brodie E.L."/>
            <person name="Williams K.H."/>
            <person name="Hubbard S.S."/>
            <person name="Banfield J.F."/>
        </authorList>
    </citation>
    <scope>NUCLEOTIDE SEQUENCE [LARGE SCALE GENOMIC DNA]</scope>
</reference>
<feature type="region of interest" description="Disordered" evidence="1">
    <location>
        <begin position="45"/>
        <end position="68"/>
    </location>
</feature>
<proteinExistence type="predicted"/>
<dbReference type="EMBL" id="MFAC01000021">
    <property type="protein sequence ID" value="OGD66712.1"/>
    <property type="molecule type" value="Genomic_DNA"/>
</dbReference>
<evidence type="ECO:0000313" key="3">
    <source>
        <dbReference type="Proteomes" id="UP000186029"/>
    </source>
</evidence>
<sequence length="68" mass="7792">MEQGVPPRRRVREESAEDSFLIFGGFRENIKNGRIINMEKHPLHLKNPELQTSPEVNRAVGTARGSHR</sequence>
<organism evidence="2 3">
    <name type="scientific">Candidatus Campbellbacteria bacterium RIFCSPLOWO2_02_35_12</name>
    <dbReference type="NCBI Taxonomy" id="1797580"/>
    <lineage>
        <taxon>Bacteria</taxon>
        <taxon>Candidatus Campbelliibacteriota</taxon>
    </lineage>
</organism>
<name>A0A1F5EH01_9BACT</name>
<evidence type="ECO:0000256" key="1">
    <source>
        <dbReference type="SAM" id="MobiDB-lite"/>
    </source>
</evidence>
<accession>A0A1F5EH01</accession>